<proteinExistence type="predicted"/>
<dbReference type="PANTHER" id="PTHR44329">
    <property type="entry name" value="SERINE/THREONINE-PROTEIN KINASE TNNI3K-RELATED"/>
    <property type="match status" value="1"/>
</dbReference>
<accession>A0A8H4ATW0</accession>
<evidence type="ECO:0000313" key="3">
    <source>
        <dbReference type="Proteomes" id="UP000439903"/>
    </source>
</evidence>
<dbReference type="Proteomes" id="UP000439903">
    <property type="component" value="Unassembled WGS sequence"/>
</dbReference>
<dbReference type="GO" id="GO:0004674">
    <property type="term" value="F:protein serine/threonine kinase activity"/>
    <property type="evidence" value="ECO:0007669"/>
    <property type="project" value="TreeGrafter"/>
</dbReference>
<dbReference type="PROSITE" id="PS50011">
    <property type="entry name" value="PROTEIN_KINASE_DOM"/>
    <property type="match status" value="1"/>
</dbReference>
<evidence type="ECO:0000259" key="1">
    <source>
        <dbReference type="PROSITE" id="PS50011"/>
    </source>
</evidence>
<dbReference type="Pfam" id="PF00069">
    <property type="entry name" value="Pkinase"/>
    <property type="match status" value="1"/>
</dbReference>
<dbReference type="SMART" id="SM00220">
    <property type="entry name" value="S_TKc"/>
    <property type="match status" value="1"/>
</dbReference>
<dbReference type="InterPro" id="IPR008266">
    <property type="entry name" value="Tyr_kinase_AS"/>
</dbReference>
<dbReference type="AlphaFoldDB" id="A0A8H4ATW0"/>
<dbReference type="InterPro" id="IPR011990">
    <property type="entry name" value="TPR-like_helical_dom_sf"/>
</dbReference>
<evidence type="ECO:0000313" key="2">
    <source>
        <dbReference type="EMBL" id="KAF0532417.1"/>
    </source>
</evidence>
<keyword evidence="2" id="KW-0808">Transferase</keyword>
<name>A0A8H4ATW0_GIGMA</name>
<dbReference type="GO" id="GO:0005524">
    <property type="term" value="F:ATP binding"/>
    <property type="evidence" value="ECO:0007669"/>
    <property type="project" value="InterPro"/>
</dbReference>
<dbReference type="EMBL" id="WTPW01000232">
    <property type="protein sequence ID" value="KAF0532417.1"/>
    <property type="molecule type" value="Genomic_DNA"/>
</dbReference>
<feature type="domain" description="Protein kinase" evidence="1">
    <location>
        <begin position="195"/>
        <end position="495"/>
    </location>
</feature>
<dbReference type="PROSITE" id="PS00109">
    <property type="entry name" value="PROTEIN_KINASE_TYR"/>
    <property type="match status" value="1"/>
</dbReference>
<protein>
    <submittedName>
        <fullName evidence="2">Kinase-like protein</fullName>
    </submittedName>
</protein>
<dbReference type="InterPro" id="IPR051681">
    <property type="entry name" value="Ser/Thr_Kinases-Pseudokinases"/>
</dbReference>
<dbReference type="SMART" id="SM00671">
    <property type="entry name" value="SEL1"/>
    <property type="match status" value="2"/>
</dbReference>
<dbReference type="Pfam" id="PF08238">
    <property type="entry name" value="Sel1"/>
    <property type="match status" value="2"/>
</dbReference>
<dbReference type="Gene3D" id="1.10.510.10">
    <property type="entry name" value="Transferase(Phosphotransferase) domain 1"/>
    <property type="match status" value="2"/>
</dbReference>
<dbReference type="SUPFAM" id="SSF56112">
    <property type="entry name" value="Protein kinase-like (PK-like)"/>
    <property type="match status" value="1"/>
</dbReference>
<dbReference type="InterPro" id="IPR000719">
    <property type="entry name" value="Prot_kinase_dom"/>
</dbReference>
<dbReference type="Gene3D" id="1.25.40.10">
    <property type="entry name" value="Tetratricopeptide repeat domain"/>
    <property type="match status" value="1"/>
</dbReference>
<organism evidence="2 3">
    <name type="scientific">Gigaspora margarita</name>
    <dbReference type="NCBI Taxonomy" id="4874"/>
    <lineage>
        <taxon>Eukaryota</taxon>
        <taxon>Fungi</taxon>
        <taxon>Fungi incertae sedis</taxon>
        <taxon>Mucoromycota</taxon>
        <taxon>Glomeromycotina</taxon>
        <taxon>Glomeromycetes</taxon>
        <taxon>Diversisporales</taxon>
        <taxon>Gigasporaceae</taxon>
        <taxon>Gigaspora</taxon>
    </lineage>
</organism>
<comment type="caution">
    <text evidence="2">The sequence shown here is derived from an EMBL/GenBank/DDBJ whole genome shotgun (WGS) entry which is preliminary data.</text>
</comment>
<dbReference type="SUPFAM" id="SSF81901">
    <property type="entry name" value="HCP-like"/>
    <property type="match status" value="1"/>
</dbReference>
<dbReference type="InterPro" id="IPR006597">
    <property type="entry name" value="Sel1-like"/>
</dbReference>
<keyword evidence="3" id="KW-1185">Reference proteome</keyword>
<sequence>MDQDEFKTIKEKLMKWNESTKHLDTSFFLDFNSDILLINGQKAPDVMIQFNLANQYGCRVTIHKLDNTSVVFEAQVFYKVLAKGHGYFSRRSRDIKITYGKKTLTGKLPINVEISLPSWLDSCIFVIGFYLEDLDKTQVIKSEHNYCSKSVLNINVFQYNSEVILENGTIRWCFIDINPEDLITIDVEKFENIVKEFETVIGDLHFTISVANEEQRKLDHEALEQDISDMNKFLDQIKGERISDIKPVNINPDDLLDPEETDRRGTKPKYIYKKIYKFCEVACKPIVIPKDYDIKAQRFYVRFAILGKLRESPNILKFFGLSYLEGNIVMINEWTEMGTLREVYEKYDITWFAKVHIATDICRGITFLHSCDILHHDIRCENILMTRNLEPKITKFEYSSYVNRDEGLFKMTNDNVFGMTLWELVFEKIPYGHWDIGKIINHVISGKREQISFGDAPEDIQRLQQELKLIIISAWQDDPELRASLQQIFLQLSTLARIYQKPLSSPALLPPNTLDLDGSKKKIYDSSSNEGCKTAWECFEAHANLGNTVAKYWMGFYLWKGLLSGKKDRKRASELFKEAADDGISHAQLRYAFSLVNNPPIKFNRAIFLDYLNKAAENNNPTAQFNLGDMYLNGKLKVEKNEQLGIKYLRLAALNNQPKAIEILKRLGINIYIDQQD</sequence>
<gene>
    <name evidence="2" type="ORF">F8M41_011283</name>
</gene>
<reference evidence="2 3" key="1">
    <citation type="journal article" date="2019" name="Environ. Microbiol.">
        <title>At the nexus of three kingdoms: the genome of the mycorrhizal fungus Gigaspora margarita provides insights into plant, endobacterial and fungal interactions.</title>
        <authorList>
            <person name="Venice F."/>
            <person name="Ghignone S."/>
            <person name="Salvioli di Fossalunga A."/>
            <person name="Amselem J."/>
            <person name="Novero M."/>
            <person name="Xianan X."/>
            <person name="Sedzielewska Toro K."/>
            <person name="Morin E."/>
            <person name="Lipzen A."/>
            <person name="Grigoriev I.V."/>
            <person name="Henrissat B."/>
            <person name="Martin F.M."/>
            <person name="Bonfante P."/>
        </authorList>
    </citation>
    <scope>NUCLEOTIDE SEQUENCE [LARGE SCALE GENOMIC DNA]</scope>
    <source>
        <strain evidence="2 3">BEG34</strain>
    </source>
</reference>
<dbReference type="InterPro" id="IPR011009">
    <property type="entry name" value="Kinase-like_dom_sf"/>
</dbReference>
<dbReference type="OrthoDB" id="4062651at2759"/>
<keyword evidence="2" id="KW-0418">Kinase</keyword>